<dbReference type="SUPFAM" id="SSF54506">
    <property type="entry name" value="Diaminopimelate epimerase-like"/>
    <property type="match status" value="1"/>
</dbReference>
<dbReference type="Gene3D" id="3.10.310.10">
    <property type="entry name" value="Diaminopimelate Epimerase, Chain A, domain 1"/>
    <property type="match status" value="2"/>
</dbReference>
<comment type="similarity">
    <text evidence="1">Belongs to the proline racemase family.</text>
</comment>
<proteinExistence type="inferred from homology"/>
<dbReference type="Proteomes" id="UP000242917">
    <property type="component" value="Chromosome I"/>
</dbReference>
<dbReference type="SFLD" id="SFLDS00028">
    <property type="entry name" value="Proline_Racemase"/>
    <property type="match status" value="1"/>
</dbReference>
<name>A0A2H5A1L1_9EURY</name>
<accession>A0A2H5A1L1</accession>
<gene>
    <name evidence="2" type="ORF">BVU17_14105</name>
</gene>
<organism evidence="2 3">
    <name type="scientific">Haloarcula taiwanensis</name>
    <dbReference type="NCBI Taxonomy" id="1932004"/>
    <lineage>
        <taxon>Archaea</taxon>
        <taxon>Methanobacteriati</taxon>
        <taxon>Methanobacteriota</taxon>
        <taxon>Stenosarchaea group</taxon>
        <taxon>Halobacteria</taxon>
        <taxon>Halobacteriales</taxon>
        <taxon>Haloarculaceae</taxon>
        <taxon>Haloarcula</taxon>
    </lineage>
</organism>
<keyword evidence="3" id="KW-1185">Reference proteome</keyword>
<sequence>MQRTEFITVDTHTGGEPTRIVLDGIEADTLTGETVREKRDQFAATADDVRKLLMQEPRGHADMFGAVPVPTDRADLGVFFMDTDGYLDMCGHGLIGVVTALIEQGELHETPELTVETPAGLVDVTAEIADGVVRRVAFENVDSYVCGTITVEQDGVPVEARIVYSGNYFAVVDADSLGVTLDREDATQCIDPALELRRAVNDAAPEDPVTGARVTVSAVELTGGGDSDRSCVVFADGSVDRSPCGTGTCARLTLHHADGDLAIGERVEVTGPVGSTFEGYISETSVANGVTVTSPVVSGTAHITGEHTFYRTDDDTLGSFTLA</sequence>
<evidence type="ECO:0000313" key="2">
    <source>
        <dbReference type="EMBL" id="AUG48601.1"/>
    </source>
</evidence>
<dbReference type="OrthoDB" id="166758at2157"/>
<dbReference type="PANTHER" id="PTHR33442">
    <property type="entry name" value="TRANS-3-HYDROXY-L-PROLINE DEHYDRATASE"/>
    <property type="match status" value="1"/>
</dbReference>
<dbReference type="InterPro" id="IPR008794">
    <property type="entry name" value="Pro_racemase_fam"/>
</dbReference>
<evidence type="ECO:0000256" key="1">
    <source>
        <dbReference type="ARBA" id="ARBA00007529"/>
    </source>
</evidence>
<dbReference type="FunFam" id="3.10.310.10:FF:000003">
    <property type="entry name" value="Proline racemase"/>
    <property type="match status" value="1"/>
</dbReference>
<dbReference type="Pfam" id="PF05544">
    <property type="entry name" value="Pro_racemase"/>
    <property type="match status" value="1"/>
</dbReference>
<evidence type="ECO:0000313" key="3">
    <source>
        <dbReference type="Proteomes" id="UP000242917"/>
    </source>
</evidence>
<dbReference type="EMBL" id="CP019154">
    <property type="protein sequence ID" value="AUG48601.1"/>
    <property type="molecule type" value="Genomic_DNA"/>
</dbReference>
<dbReference type="PANTHER" id="PTHR33442:SF1">
    <property type="entry name" value="TRANS-3-HYDROXY-L-PROLINE DEHYDRATASE"/>
    <property type="match status" value="1"/>
</dbReference>
<dbReference type="PIRSF" id="PIRSF029792">
    <property type="entry name" value="Pro_racemase"/>
    <property type="match status" value="1"/>
</dbReference>
<reference evidence="2 3" key="1">
    <citation type="submission" date="2017-01" db="EMBL/GenBank/DDBJ databases">
        <title>A Red Light-Sensitive Sensory Rhodopsin I From Haloarcula taiwanensis, A New Haloarchaeon Isolated From Taiwan.</title>
        <authorList>
            <person name="Yang C.-S."/>
            <person name="Han Y.-A."/>
            <person name="Chen P.-C."/>
            <person name="Ng W.V."/>
            <person name="Chen T.-W."/>
        </authorList>
    </citation>
    <scope>NUCLEOTIDE SEQUENCE [LARGE SCALE GENOMIC DNA]</scope>
    <source>
        <strain evidence="2 3">Taiwanensis</strain>
    </source>
</reference>
<dbReference type="AlphaFoldDB" id="A0A2H5A1L1"/>
<protein>
    <submittedName>
        <fullName evidence="2">Proline racemase</fullName>
    </submittedName>
</protein>
<dbReference type="KEGG" id="hta:BVU17_14105"/>